<keyword evidence="3" id="KW-0802">TPR repeat</keyword>
<evidence type="ECO:0000256" key="2">
    <source>
        <dbReference type="ARBA" id="ARBA00022729"/>
    </source>
</evidence>
<evidence type="ECO:0000313" key="7">
    <source>
        <dbReference type="Proteomes" id="UP000321899"/>
    </source>
</evidence>
<dbReference type="InterPro" id="IPR019734">
    <property type="entry name" value="TPR_rpt"/>
</dbReference>
<comment type="caution">
    <text evidence="6">The sequence shown here is derived from an EMBL/GenBank/DDBJ whole genome shotgun (WGS) entry which is preliminary data.</text>
</comment>
<evidence type="ECO:0000256" key="3">
    <source>
        <dbReference type="PROSITE-ProRule" id="PRU00339"/>
    </source>
</evidence>
<dbReference type="Proteomes" id="UP000321899">
    <property type="component" value="Unassembled WGS sequence"/>
</dbReference>
<keyword evidence="7" id="KW-1185">Reference proteome</keyword>
<feature type="chain" id="PRO_5024372419" evidence="4">
    <location>
        <begin position="30"/>
        <end position="640"/>
    </location>
</feature>
<dbReference type="InterPro" id="IPR011990">
    <property type="entry name" value="TPR-like_helical_dom_sf"/>
</dbReference>
<dbReference type="InterPro" id="IPR028082">
    <property type="entry name" value="Peripla_BP_I"/>
</dbReference>
<dbReference type="Pfam" id="PF13174">
    <property type="entry name" value="TPR_6"/>
    <property type="match status" value="1"/>
</dbReference>
<keyword evidence="2 4" id="KW-0732">Signal</keyword>
<dbReference type="InterPro" id="IPR028081">
    <property type="entry name" value="Leu-bd"/>
</dbReference>
<proteinExistence type="inferred from homology"/>
<organism evidence="6 7">
    <name type="scientific">Desulfobotulus mexicanus</name>
    <dbReference type="NCBI Taxonomy" id="2586642"/>
    <lineage>
        <taxon>Bacteria</taxon>
        <taxon>Pseudomonadati</taxon>
        <taxon>Thermodesulfobacteriota</taxon>
        <taxon>Desulfobacteria</taxon>
        <taxon>Desulfobacterales</taxon>
        <taxon>Desulfobacteraceae</taxon>
        <taxon>Desulfobotulus</taxon>
    </lineage>
</organism>
<evidence type="ECO:0000256" key="1">
    <source>
        <dbReference type="ARBA" id="ARBA00010062"/>
    </source>
</evidence>
<name>A0A5S5MD03_9BACT</name>
<dbReference type="AlphaFoldDB" id="A0A5S5MD03"/>
<dbReference type="SUPFAM" id="SSF48452">
    <property type="entry name" value="TPR-like"/>
    <property type="match status" value="1"/>
</dbReference>
<dbReference type="PANTHER" id="PTHR30483">
    <property type="entry name" value="LEUCINE-SPECIFIC-BINDING PROTEIN"/>
    <property type="match status" value="1"/>
</dbReference>
<feature type="domain" description="Leucine-binding protein" evidence="5">
    <location>
        <begin position="277"/>
        <end position="622"/>
    </location>
</feature>
<dbReference type="Gene3D" id="1.25.40.10">
    <property type="entry name" value="Tetratricopeptide repeat domain"/>
    <property type="match status" value="1"/>
</dbReference>
<feature type="repeat" description="TPR" evidence="3">
    <location>
        <begin position="80"/>
        <end position="113"/>
    </location>
</feature>
<sequence length="640" mass="72272">MKKDFTAKATLRRLCLSCLLCLFIFTGCARMPSPMDISRQTPEEKSFESAEKSYAAGKREEAREAYLHFLTNYPDHRHAPEALYKLGSIHAAEGNGSNARYYFGRLIQGYPESNFFPEALLARCTSWYTENQTEKAFECIQNARQRTDKPDIHIRMAMLNANILTNINRNQEALESLVLIYPTAPAPLKPILLDKIFNQTRAMTPDTILSTIPLAAQPEPLASLTLARAVRLAESGRYRSAEEILEDFLNRHPRHPRKIMAEDLRNALMDKEEIDPLAIACLLPLSGRFEPFGNQALRGVEMAMMIYTRQENALPVRILIEDTRSDDNAASEAIKTLNDKKIMAAIGPLAASPESFQTAADLGLPLITLTQQEGVTDIGPGIFRHFMTPAMQVRALVSHAMNRRNLFRFAILHPDDSYGQNFRDLFWDEVENMGGRITGVESYPPRSTDFSEPIRRLTGLHLPLPEDLRTPVPEGEEEKEPKPAIQFDALFIPDSAQRTGLILPQLSYHDVEGVQLLGTNLWHSPRFIQMTGGHARGALLPTGFYAGSTRPQVQEFAQLFKETYGEDPGYLEAVVFDTLMFLFHTLEKNPYSRSEFVEYIIESEVYDGVTGRIRFSEKRESMTPPGILEIRGGDFREILP</sequence>
<dbReference type="CDD" id="cd06339">
    <property type="entry name" value="PBP1_YraM_LppC_lipoprotein-like"/>
    <property type="match status" value="1"/>
</dbReference>
<accession>A0A5S5MD03</accession>
<evidence type="ECO:0000259" key="5">
    <source>
        <dbReference type="Pfam" id="PF13458"/>
    </source>
</evidence>
<dbReference type="PANTHER" id="PTHR30483:SF6">
    <property type="entry name" value="PERIPLASMIC BINDING PROTEIN OF ABC TRANSPORTER FOR NATURAL AMINO ACIDS"/>
    <property type="match status" value="1"/>
</dbReference>
<gene>
    <name evidence="6" type="ORF">FIM25_14410</name>
</gene>
<dbReference type="RefSeq" id="WP_139450562.1">
    <property type="nucleotide sequence ID" value="NZ_VDMB01000025.1"/>
</dbReference>
<comment type="similarity">
    <text evidence="1">Belongs to the leucine-binding protein family.</text>
</comment>
<dbReference type="OrthoDB" id="5410879at2"/>
<dbReference type="EMBL" id="VDMB01000025">
    <property type="protein sequence ID" value="TYT73594.1"/>
    <property type="molecule type" value="Genomic_DNA"/>
</dbReference>
<dbReference type="SUPFAM" id="SSF53822">
    <property type="entry name" value="Periplasmic binding protein-like I"/>
    <property type="match status" value="1"/>
</dbReference>
<evidence type="ECO:0000313" key="6">
    <source>
        <dbReference type="EMBL" id="TYT73594.1"/>
    </source>
</evidence>
<feature type="signal peptide" evidence="4">
    <location>
        <begin position="1"/>
        <end position="29"/>
    </location>
</feature>
<dbReference type="InterPro" id="IPR051010">
    <property type="entry name" value="BCAA_transport"/>
</dbReference>
<reference evidence="6 7" key="1">
    <citation type="submission" date="2019-06" db="EMBL/GenBank/DDBJ databases">
        <title>Desulfobotulus mexicanus sp. nov., a novel sulfate-reducing bacterium isolated from the sediment of an alkaline crater lake in Mexico.</title>
        <authorList>
            <person name="Hirschler-Rea A."/>
        </authorList>
    </citation>
    <scope>NUCLEOTIDE SEQUENCE [LARGE SCALE GENOMIC DNA]</scope>
    <source>
        <strain evidence="6 7">PAR22N</strain>
    </source>
</reference>
<dbReference type="PROSITE" id="PS51257">
    <property type="entry name" value="PROKAR_LIPOPROTEIN"/>
    <property type="match status" value="1"/>
</dbReference>
<dbReference type="Pfam" id="PF13458">
    <property type="entry name" value="Peripla_BP_6"/>
    <property type="match status" value="1"/>
</dbReference>
<evidence type="ECO:0000256" key="4">
    <source>
        <dbReference type="SAM" id="SignalP"/>
    </source>
</evidence>
<dbReference type="PROSITE" id="PS50005">
    <property type="entry name" value="TPR"/>
    <property type="match status" value="1"/>
</dbReference>
<dbReference type="Gene3D" id="3.40.50.2300">
    <property type="match status" value="2"/>
</dbReference>
<protein>
    <submittedName>
        <fullName evidence="6">ABC transporter substrate-binding protein</fullName>
    </submittedName>
</protein>